<keyword evidence="9" id="KW-1185">Reference proteome</keyword>
<feature type="transmembrane region" description="Helical" evidence="6">
    <location>
        <begin position="370"/>
        <end position="391"/>
    </location>
</feature>
<dbReference type="GeneID" id="89972649"/>
<keyword evidence="3 6" id="KW-0812">Transmembrane</keyword>
<accession>A0AAV9N897</accession>
<dbReference type="Pfam" id="PF00083">
    <property type="entry name" value="Sugar_tr"/>
    <property type="match status" value="1"/>
</dbReference>
<proteinExistence type="inferred from homology"/>
<keyword evidence="4 6" id="KW-1133">Transmembrane helix</keyword>
<dbReference type="InterPro" id="IPR050360">
    <property type="entry name" value="MFS_Sugar_Transporters"/>
</dbReference>
<feature type="domain" description="Major facilitator superfamily (MFS) profile" evidence="7">
    <location>
        <begin position="53"/>
        <end position="493"/>
    </location>
</feature>
<evidence type="ECO:0000256" key="2">
    <source>
        <dbReference type="ARBA" id="ARBA00010992"/>
    </source>
</evidence>
<feature type="transmembrane region" description="Helical" evidence="6">
    <location>
        <begin position="97"/>
        <end position="121"/>
    </location>
</feature>
<evidence type="ECO:0000256" key="6">
    <source>
        <dbReference type="SAM" id="Phobius"/>
    </source>
</evidence>
<feature type="transmembrane region" description="Helical" evidence="6">
    <location>
        <begin position="344"/>
        <end position="363"/>
    </location>
</feature>
<feature type="transmembrane region" description="Helical" evidence="6">
    <location>
        <begin position="309"/>
        <end position="332"/>
    </location>
</feature>
<feature type="transmembrane region" description="Helical" evidence="6">
    <location>
        <begin position="397"/>
        <end position="416"/>
    </location>
</feature>
<dbReference type="InterPro" id="IPR005829">
    <property type="entry name" value="Sugar_transporter_CS"/>
</dbReference>
<dbReference type="Proteomes" id="UP001358417">
    <property type="component" value="Unassembled WGS sequence"/>
</dbReference>
<name>A0AAV9N897_9EURO</name>
<dbReference type="PROSITE" id="PS50850">
    <property type="entry name" value="MFS"/>
    <property type="match status" value="1"/>
</dbReference>
<dbReference type="InterPro" id="IPR020846">
    <property type="entry name" value="MFS_dom"/>
</dbReference>
<dbReference type="GO" id="GO:0005351">
    <property type="term" value="F:carbohydrate:proton symporter activity"/>
    <property type="evidence" value="ECO:0007669"/>
    <property type="project" value="TreeGrafter"/>
</dbReference>
<comment type="caution">
    <text evidence="8">The sequence shown here is derived from an EMBL/GenBank/DDBJ whole genome shotgun (WGS) entry which is preliminary data.</text>
</comment>
<organism evidence="8 9">
    <name type="scientific">Exophiala bonariae</name>
    <dbReference type="NCBI Taxonomy" id="1690606"/>
    <lineage>
        <taxon>Eukaryota</taxon>
        <taxon>Fungi</taxon>
        <taxon>Dikarya</taxon>
        <taxon>Ascomycota</taxon>
        <taxon>Pezizomycotina</taxon>
        <taxon>Eurotiomycetes</taxon>
        <taxon>Chaetothyriomycetidae</taxon>
        <taxon>Chaetothyriales</taxon>
        <taxon>Herpotrichiellaceae</taxon>
        <taxon>Exophiala</taxon>
    </lineage>
</organism>
<evidence type="ECO:0000256" key="1">
    <source>
        <dbReference type="ARBA" id="ARBA00004141"/>
    </source>
</evidence>
<reference evidence="8 9" key="1">
    <citation type="submission" date="2023-08" db="EMBL/GenBank/DDBJ databases">
        <title>Black Yeasts Isolated from many extreme environments.</title>
        <authorList>
            <person name="Coleine C."/>
            <person name="Stajich J.E."/>
            <person name="Selbmann L."/>
        </authorList>
    </citation>
    <scope>NUCLEOTIDE SEQUENCE [LARGE SCALE GENOMIC DNA]</scope>
    <source>
        <strain evidence="8 9">CCFEE 5792</strain>
    </source>
</reference>
<feature type="transmembrane region" description="Helical" evidence="6">
    <location>
        <begin position="50"/>
        <end position="77"/>
    </location>
</feature>
<dbReference type="AlphaFoldDB" id="A0AAV9N897"/>
<feature type="transmembrane region" description="Helical" evidence="6">
    <location>
        <begin position="191"/>
        <end position="210"/>
    </location>
</feature>
<evidence type="ECO:0000259" key="7">
    <source>
        <dbReference type="PROSITE" id="PS50850"/>
    </source>
</evidence>
<dbReference type="PANTHER" id="PTHR48022">
    <property type="entry name" value="PLASTIDIC GLUCOSE TRANSPORTER 4"/>
    <property type="match status" value="1"/>
</dbReference>
<dbReference type="PROSITE" id="PS00216">
    <property type="entry name" value="SUGAR_TRANSPORT_1"/>
    <property type="match status" value="1"/>
</dbReference>
<dbReference type="PANTHER" id="PTHR48022:SF33">
    <property type="entry name" value="SUGAR PERMEASE, PUTATIVE (AFU_ORTHOLOGUE AFUA_6G12040)-RELATED"/>
    <property type="match status" value="1"/>
</dbReference>
<evidence type="ECO:0000313" key="9">
    <source>
        <dbReference type="Proteomes" id="UP001358417"/>
    </source>
</evidence>
<gene>
    <name evidence="8" type="ORF">LTR84_004471</name>
</gene>
<evidence type="ECO:0000256" key="5">
    <source>
        <dbReference type="ARBA" id="ARBA00023136"/>
    </source>
</evidence>
<dbReference type="EMBL" id="JAVRRD010000019">
    <property type="protein sequence ID" value="KAK5049542.1"/>
    <property type="molecule type" value="Genomic_DNA"/>
</dbReference>
<comment type="subcellular location">
    <subcellularLocation>
        <location evidence="1">Membrane</location>
        <topology evidence="1">Multi-pass membrane protein</topology>
    </subcellularLocation>
</comment>
<keyword evidence="5 6" id="KW-0472">Membrane</keyword>
<evidence type="ECO:0000256" key="3">
    <source>
        <dbReference type="ARBA" id="ARBA00022692"/>
    </source>
</evidence>
<evidence type="ECO:0000256" key="4">
    <source>
        <dbReference type="ARBA" id="ARBA00022989"/>
    </source>
</evidence>
<dbReference type="RefSeq" id="XP_064704587.1">
    <property type="nucleotide sequence ID" value="XM_064848048.1"/>
</dbReference>
<feature type="transmembrane region" description="Helical" evidence="6">
    <location>
        <begin position="437"/>
        <end position="459"/>
    </location>
</feature>
<feature type="transmembrane region" description="Helical" evidence="6">
    <location>
        <begin position="128"/>
        <end position="147"/>
    </location>
</feature>
<dbReference type="Gene3D" id="1.20.1250.20">
    <property type="entry name" value="MFS general substrate transporter like domains"/>
    <property type="match status" value="1"/>
</dbReference>
<dbReference type="SUPFAM" id="SSF103473">
    <property type="entry name" value="MFS general substrate transporter"/>
    <property type="match status" value="1"/>
</dbReference>
<feature type="transmembrane region" description="Helical" evidence="6">
    <location>
        <begin position="471"/>
        <end position="489"/>
    </location>
</feature>
<sequence>MAEMAESKVATKHVEAVADYSEDAAHRGQLLFDEERHLGVLATAKLHRRALLTCSVTFTAGLVFGFDTVVNGASISMPSFLLYFGSIGPTGPFLPSIWTSLWTAMSGLCQAIGAIIIGIVADRFGRKWSACGAAALTLVGTAVQYTAHARGTLMAGKMIAGLGVGAILAVATTYASEVAPLKLRGPIQATLVLFTVFMQGLALGVVRVFVPNVHEQAFRNVFATQWAVGGLALICFALVPESPVFLITRGDIPAARKVMGRIYGEKKQPDERTALLIRTIRDEQANSKLTGGTYLDCFKGTDRIRTGTVAFLYTTSNVGGAGFLAQNIYFLIIAGLEPIHAFDIGIGGFGLAILIIIASGAYLKKISRRTTVIAGCVMNIFFMIIIGALYYAPGRGALWAIAILMNLLISFQTSTLQAVGWPTAAEIPSYRLRAKTLSIGVFAQTLTTWFFSFVTPYMYNVDSGNLGARTGFVYAGTSVFLVIIAYLYCPNTAGLSTQEIDDLYEQKMSPRLFQARDRQLDEQGMRDKNLQSDVRS</sequence>
<protein>
    <recommendedName>
        <fullName evidence="7">Major facilitator superfamily (MFS) profile domain-containing protein</fullName>
    </recommendedName>
</protein>
<feature type="transmembrane region" description="Helical" evidence="6">
    <location>
        <begin position="222"/>
        <end position="239"/>
    </location>
</feature>
<dbReference type="GO" id="GO:0016020">
    <property type="term" value="C:membrane"/>
    <property type="evidence" value="ECO:0007669"/>
    <property type="project" value="UniProtKB-SubCell"/>
</dbReference>
<dbReference type="InterPro" id="IPR005828">
    <property type="entry name" value="MFS_sugar_transport-like"/>
</dbReference>
<feature type="transmembrane region" description="Helical" evidence="6">
    <location>
        <begin position="159"/>
        <end position="179"/>
    </location>
</feature>
<dbReference type="PROSITE" id="PS00217">
    <property type="entry name" value="SUGAR_TRANSPORT_2"/>
    <property type="match status" value="1"/>
</dbReference>
<comment type="similarity">
    <text evidence="2">Belongs to the major facilitator superfamily. Sugar transporter (TC 2.A.1.1) family.</text>
</comment>
<dbReference type="FunFam" id="1.20.1250.20:FF:000078">
    <property type="entry name" value="MFS maltose transporter, putative"/>
    <property type="match status" value="1"/>
</dbReference>
<dbReference type="InterPro" id="IPR036259">
    <property type="entry name" value="MFS_trans_sf"/>
</dbReference>
<evidence type="ECO:0000313" key="8">
    <source>
        <dbReference type="EMBL" id="KAK5049542.1"/>
    </source>
</evidence>